<dbReference type="Proteomes" id="UP000761264">
    <property type="component" value="Unassembled WGS sequence"/>
</dbReference>
<keyword evidence="3" id="KW-1185">Reference proteome</keyword>
<comment type="caution">
    <text evidence="2">The sequence shown here is derived from an EMBL/GenBank/DDBJ whole genome shotgun (WGS) entry which is preliminary data.</text>
</comment>
<accession>A0A967F120</accession>
<evidence type="ECO:0000259" key="1">
    <source>
        <dbReference type="Pfam" id="PF01872"/>
    </source>
</evidence>
<gene>
    <name evidence="2" type="ORF">HBA54_21135</name>
</gene>
<organism evidence="2 3">
    <name type="scientific">Pelagibius litoralis</name>
    <dbReference type="NCBI Taxonomy" id="374515"/>
    <lineage>
        <taxon>Bacteria</taxon>
        <taxon>Pseudomonadati</taxon>
        <taxon>Pseudomonadota</taxon>
        <taxon>Alphaproteobacteria</taxon>
        <taxon>Rhodospirillales</taxon>
        <taxon>Rhodovibrionaceae</taxon>
        <taxon>Pelagibius</taxon>
    </lineage>
</organism>
<dbReference type="InterPro" id="IPR024072">
    <property type="entry name" value="DHFR-like_dom_sf"/>
</dbReference>
<dbReference type="GO" id="GO:0009231">
    <property type="term" value="P:riboflavin biosynthetic process"/>
    <property type="evidence" value="ECO:0007669"/>
    <property type="project" value="InterPro"/>
</dbReference>
<reference evidence="2" key="1">
    <citation type="submission" date="2020-03" db="EMBL/GenBank/DDBJ databases">
        <title>Genome of Pelagibius litoralis DSM 21314T.</title>
        <authorList>
            <person name="Wang G."/>
        </authorList>
    </citation>
    <scope>NUCLEOTIDE SEQUENCE</scope>
    <source>
        <strain evidence="2">DSM 21314</strain>
    </source>
</reference>
<dbReference type="Gene3D" id="3.40.430.10">
    <property type="entry name" value="Dihydrofolate Reductase, subunit A"/>
    <property type="match status" value="1"/>
</dbReference>
<feature type="domain" description="Bacterial bifunctional deaminase-reductase C-terminal" evidence="1">
    <location>
        <begin position="9"/>
        <end position="181"/>
    </location>
</feature>
<evidence type="ECO:0000313" key="2">
    <source>
        <dbReference type="EMBL" id="NIA71107.1"/>
    </source>
</evidence>
<proteinExistence type="predicted"/>
<dbReference type="InterPro" id="IPR002734">
    <property type="entry name" value="RibDG_C"/>
</dbReference>
<dbReference type="SUPFAM" id="SSF53597">
    <property type="entry name" value="Dihydrofolate reductase-like"/>
    <property type="match status" value="1"/>
</dbReference>
<dbReference type="AlphaFoldDB" id="A0A967F120"/>
<dbReference type="GO" id="GO:0008703">
    <property type="term" value="F:5-amino-6-(5-phosphoribosylamino)uracil reductase activity"/>
    <property type="evidence" value="ECO:0007669"/>
    <property type="project" value="InterPro"/>
</dbReference>
<protein>
    <submittedName>
        <fullName evidence="2">Dihydrofolate reductase</fullName>
    </submittedName>
</protein>
<dbReference type="RefSeq" id="WP_167228384.1">
    <property type="nucleotide sequence ID" value="NZ_JAAQPH010000018.1"/>
</dbReference>
<dbReference type="Pfam" id="PF01872">
    <property type="entry name" value="RibD_C"/>
    <property type="match status" value="1"/>
</dbReference>
<evidence type="ECO:0000313" key="3">
    <source>
        <dbReference type="Proteomes" id="UP000761264"/>
    </source>
</evidence>
<name>A0A967F120_9PROT</name>
<sequence>MTRELAILTFQTLDGVMQSPKLPEEDPSGGFRHGGWADPHWDGVMEQVGKEAMAAPYDLLLGRKTYALFAPHFSAAGDENPMNSARKYVATSTLTRLDWNNSVALTGDIAKAVSGLKNQEGPLLQVHGSWQLIQTLLVHDLIDEFRLWTFPVIVGPGKRLFGEGAIPKNLTLLKADTTATGATMSIYRRGVSTGGTAGSDAAG</sequence>
<dbReference type="EMBL" id="JAAQPH010000018">
    <property type="protein sequence ID" value="NIA71107.1"/>
    <property type="molecule type" value="Genomic_DNA"/>
</dbReference>